<evidence type="ECO:0000256" key="2">
    <source>
        <dbReference type="ARBA" id="ARBA00022741"/>
    </source>
</evidence>
<keyword evidence="3 4" id="KW-0067">ATP-binding</keyword>
<dbReference type="Gene3D" id="1.20.1200.10">
    <property type="entry name" value="Cobalamin adenosyltransferase-like"/>
    <property type="match status" value="1"/>
</dbReference>
<name>A0ABQ0E1Z3_9PORP</name>
<evidence type="ECO:0000256" key="3">
    <source>
        <dbReference type="ARBA" id="ARBA00022840"/>
    </source>
</evidence>
<keyword evidence="4" id="KW-0169">Cobalamin biosynthesis</keyword>
<dbReference type="PANTHER" id="PTHR12213">
    <property type="entry name" value="CORRINOID ADENOSYLTRANSFERASE"/>
    <property type="match status" value="1"/>
</dbReference>
<comment type="catalytic activity">
    <reaction evidence="4">
        <text>2 cob(II)alamin + reduced [electron-transfer flavoprotein] + 2 ATP = 2 adenosylcob(III)alamin + 2 triphosphate + oxidized [electron-transfer flavoprotein] + 3 H(+)</text>
        <dbReference type="Rhea" id="RHEA:28671"/>
        <dbReference type="Rhea" id="RHEA-COMP:10685"/>
        <dbReference type="Rhea" id="RHEA-COMP:10686"/>
        <dbReference type="ChEBI" id="CHEBI:15378"/>
        <dbReference type="ChEBI" id="CHEBI:16304"/>
        <dbReference type="ChEBI" id="CHEBI:18036"/>
        <dbReference type="ChEBI" id="CHEBI:18408"/>
        <dbReference type="ChEBI" id="CHEBI:30616"/>
        <dbReference type="ChEBI" id="CHEBI:57692"/>
        <dbReference type="ChEBI" id="CHEBI:58307"/>
        <dbReference type="EC" id="2.5.1.17"/>
    </reaction>
</comment>
<dbReference type="EC" id="2.5.1.17" evidence="4"/>
<sequence length="197" mass="21891">MNKKSKLYTTTGDKGTTALVGGQRVSKGDQRLVSYGTIDELNSLIGVLLGFPISLEDRELFLMIQNALFLIGSDLATLPADAEIKKRFSLPEKSVQTLEQAIDNYDAQLPPLKGFILPSGGQLASSAHFARTVCRRAEREIITLIASVPEEEKSATVAETNLRFMNRLSDLLFVFARYAAHKEGEKEIYWEQNCFSD</sequence>
<comment type="catalytic activity">
    <reaction evidence="4">
        <text>2 cob(II)yrinate a,c diamide + reduced [electron-transfer flavoprotein] + 2 ATP = 2 adenosylcob(III)yrinate a,c-diamide + 2 triphosphate + oxidized [electron-transfer flavoprotein] + 3 H(+)</text>
        <dbReference type="Rhea" id="RHEA:11528"/>
        <dbReference type="Rhea" id="RHEA-COMP:10685"/>
        <dbReference type="Rhea" id="RHEA-COMP:10686"/>
        <dbReference type="ChEBI" id="CHEBI:15378"/>
        <dbReference type="ChEBI" id="CHEBI:18036"/>
        <dbReference type="ChEBI" id="CHEBI:30616"/>
        <dbReference type="ChEBI" id="CHEBI:57692"/>
        <dbReference type="ChEBI" id="CHEBI:58307"/>
        <dbReference type="ChEBI" id="CHEBI:58503"/>
        <dbReference type="ChEBI" id="CHEBI:58537"/>
        <dbReference type="EC" id="2.5.1.17"/>
    </reaction>
</comment>
<dbReference type="RefSeq" id="WP_411915500.1">
    <property type="nucleotide sequence ID" value="NZ_BAAFSF010000001.1"/>
</dbReference>
<proteinExistence type="inferred from homology"/>
<reference evidence="6 7" key="1">
    <citation type="journal article" date="2025" name="Int. J. Syst. Evol. Microbiol.">
        <title>Desulfovibrio falkowii sp. nov., Porphyromonas miyakawae sp. nov., Mediterraneibacter flintii sp. nov. and Owariibacterium komagatae gen. nov., sp. nov., isolated from human faeces.</title>
        <authorList>
            <person name="Hamaguchi T."/>
            <person name="Ohara M."/>
            <person name="Hisatomi A."/>
            <person name="Sekiguchi K."/>
            <person name="Takeda J.I."/>
            <person name="Ueyama J."/>
            <person name="Ito M."/>
            <person name="Nishiwaki H."/>
            <person name="Ogi T."/>
            <person name="Hirayama M."/>
            <person name="Ohkuma M."/>
            <person name="Sakamoto M."/>
            <person name="Ohno K."/>
        </authorList>
    </citation>
    <scope>NUCLEOTIDE SEQUENCE [LARGE SCALE GENOMIC DNA]</scope>
    <source>
        <strain evidence="6 7">13CB11C</strain>
    </source>
</reference>
<comment type="caution">
    <text evidence="6">The sequence shown here is derived from an EMBL/GenBank/DDBJ whole genome shotgun (WGS) entry which is preliminary data.</text>
</comment>
<keyword evidence="1 4" id="KW-0808">Transferase</keyword>
<dbReference type="Pfam" id="PF01923">
    <property type="entry name" value="Cob_adeno_trans"/>
    <property type="match status" value="1"/>
</dbReference>
<keyword evidence="7" id="KW-1185">Reference proteome</keyword>
<gene>
    <name evidence="6" type="ORF">Tsumi_08000</name>
</gene>
<evidence type="ECO:0000256" key="1">
    <source>
        <dbReference type="ARBA" id="ARBA00022679"/>
    </source>
</evidence>
<evidence type="ECO:0000313" key="6">
    <source>
        <dbReference type="EMBL" id="GAB1251696.1"/>
    </source>
</evidence>
<evidence type="ECO:0000313" key="7">
    <source>
        <dbReference type="Proteomes" id="UP001628220"/>
    </source>
</evidence>
<keyword evidence="2 4" id="KW-0547">Nucleotide-binding</keyword>
<organism evidence="6 7">
    <name type="scientific">Porphyromonas miyakawae</name>
    <dbReference type="NCBI Taxonomy" id="3137470"/>
    <lineage>
        <taxon>Bacteria</taxon>
        <taxon>Pseudomonadati</taxon>
        <taxon>Bacteroidota</taxon>
        <taxon>Bacteroidia</taxon>
        <taxon>Bacteroidales</taxon>
        <taxon>Porphyromonadaceae</taxon>
        <taxon>Porphyromonas</taxon>
    </lineage>
</organism>
<feature type="domain" description="Cobalamin adenosyltransferase-like" evidence="5">
    <location>
        <begin position="7"/>
        <end position="179"/>
    </location>
</feature>
<comment type="similarity">
    <text evidence="4">Belongs to the Cob(I)alamin adenosyltransferase family.</text>
</comment>
<dbReference type="PANTHER" id="PTHR12213:SF0">
    <property type="entry name" value="CORRINOID ADENOSYLTRANSFERASE MMAB"/>
    <property type="match status" value="1"/>
</dbReference>
<evidence type="ECO:0000256" key="4">
    <source>
        <dbReference type="RuleBase" id="RU366026"/>
    </source>
</evidence>
<accession>A0ABQ0E1Z3</accession>
<dbReference type="InterPro" id="IPR036451">
    <property type="entry name" value="CblAdoTrfase-like_sf"/>
</dbReference>
<protein>
    <recommendedName>
        <fullName evidence="4">Corrinoid adenosyltransferase</fullName>
        <ecNumber evidence="4">2.5.1.17</ecNumber>
    </recommendedName>
    <alternativeName>
        <fullName evidence="4">Cob(II)alamin adenosyltransferase</fullName>
    </alternativeName>
    <alternativeName>
        <fullName evidence="4">Cob(II)yrinic acid a,c-diamide adenosyltransferase</fullName>
    </alternativeName>
    <alternativeName>
        <fullName evidence="4">Cobinamide/cobalamin adenosyltransferase</fullName>
    </alternativeName>
</protein>
<dbReference type="NCBIfam" id="TIGR00636">
    <property type="entry name" value="PduO_Nterm"/>
    <property type="match status" value="1"/>
</dbReference>
<dbReference type="SUPFAM" id="SSF89028">
    <property type="entry name" value="Cobalamin adenosyltransferase-like"/>
    <property type="match status" value="1"/>
</dbReference>
<dbReference type="InterPro" id="IPR029499">
    <property type="entry name" value="PduO-typ"/>
</dbReference>
<comment type="pathway">
    <text evidence="4">Cofactor biosynthesis; adenosylcobalamin biosynthesis; adenosylcobalamin from cob(II)yrinate a,c-diamide: step 2/7.</text>
</comment>
<dbReference type="EMBL" id="BAAFSF010000001">
    <property type="protein sequence ID" value="GAB1251696.1"/>
    <property type="molecule type" value="Genomic_DNA"/>
</dbReference>
<dbReference type="InterPro" id="IPR016030">
    <property type="entry name" value="CblAdoTrfase-like"/>
</dbReference>
<evidence type="ECO:0000259" key="5">
    <source>
        <dbReference type="Pfam" id="PF01923"/>
    </source>
</evidence>
<dbReference type="Proteomes" id="UP001628220">
    <property type="component" value="Unassembled WGS sequence"/>
</dbReference>